<feature type="transmembrane region" description="Helical" evidence="1">
    <location>
        <begin position="7"/>
        <end position="27"/>
    </location>
</feature>
<evidence type="ECO:0000313" key="2">
    <source>
        <dbReference type="EMBL" id="GAA1997439.1"/>
    </source>
</evidence>
<protein>
    <submittedName>
        <fullName evidence="2">Uncharacterized protein</fullName>
    </submittedName>
</protein>
<feature type="transmembrane region" description="Helical" evidence="1">
    <location>
        <begin position="91"/>
        <end position="112"/>
    </location>
</feature>
<gene>
    <name evidence="2" type="ORF">GCM10009838_73360</name>
</gene>
<accession>A0ABP5EFD6</accession>
<feature type="transmembrane region" description="Helical" evidence="1">
    <location>
        <begin position="33"/>
        <end position="56"/>
    </location>
</feature>
<reference evidence="3" key="1">
    <citation type="journal article" date="2019" name="Int. J. Syst. Evol. Microbiol.">
        <title>The Global Catalogue of Microorganisms (GCM) 10K type strain sequencing project: providing services to taxonomists for standard genome sequencing and annotation.</title>
        <authorList>
            <consortium name="The Broad Institute Genomics Platform"/>
            <consortium name="The Broad Institute Genome Sequencing Center for Infectious Disease"/>
            <person name="Wu L."/>
            <person name="Ma J."/>
        </authorList>
    </citation>
    <scope>NUCLEOTIDE SEQUENCE [LARGE SCALE GENOMIC DNA]</scope>
    <source>
        <strain evidence="3">JCM 16013</strain>
    </source>
</reference>
<dbReference type="RefSeq" id="WP_344661788.1">
    <property type="nucleotide sequence ID" value="NZ_BAAAQM010000060.1"/>
</dbReference>
<proteinExistence type="predicted"/>
<keyword evidence="1" id="KW-0472">Membrane</keyword>
<comment type="caution">
    <text evidence="2">The sequence shown here is derived from an EMBL/GenBank/DDBJ whole genome shotgun (WGS) entry which is preliminary data.</text>
</comment>
<sequence>MKKYWEQFLGLAVFAGLIALIASFVHVPGRTLLNVGLGALSLYWLLIITTVPWNLYFRARQVRHEMAASRERHIVVPAEREAEVRRWERRLLWLALAGHVVSAAVVAVITWASGHVLGYYFAAFYLLSCAIRPAAAYLGYVRARIASLLKETKYPRDDVIDLTTRLATLSAEVEVLRTHAAHTEEQMFRDLDSVRNDQRGAEARLRTDIRAAREAADADRTDLRARVEQAEHRMAAVARHFDQAVDGLSDQRELLSGIRAFVRLVRTDAAAAD</sequence>
<keyword evidence="1" id="KW-1133">Transmembrane helix</keyword>
<feature type="transmembrane region" description="Helical" evidence="1">
    <location>
        <begin position="118"/>
        <end position="140"/>
    </location>
</feature>
<dbReference type="EMBL" id="BAAAQM010000060">
    <property type="protein sequence ID" value="GAA1997439.1"/>
    <property type="molecule type" value="Genomic_DNA"/>
</dbReference>
<evidence type="ECO:0000313" key="3">
    <source>
        <dbReference type="Proteomes" id="UP001499854"/>
    </source>
</evidence>
<organism evidence="2 3">
    <name type="scientific">Catenulispora subtropica</name>
    <dbReference type="NCBI Taxonomy" id="450798"/>
    <lineage>
        <taxon>Bacteria</taxon>
        <taxon>Bacillati</taxon>
        <taxon>Actinomycetota</taxon>
        <taxon>Actinomycetes</taxon>
        <taxon>Catenulisporales</taxon>
        <taxon>Catenulisporaceae</taxon>
        <taxon>Catenulispora</taxon>
    </lineage>
</organism>
<name>A0ABP5EFD6_9ACTN</name>
<keyword evidence="1" id="KW-0812">Transmembrane</keyword>
<keyword evidence="3" id="KW-1185">Reference proteome</keyword>
<evidence type="ECO:0000256" key="1">
    <source>
        <dbReference type="SAM" id="Phobius"/>
    </source>
</evidence>
<dbReference type="Proteomes" id="UP001499854">
    <property type="component" value="Unassembled WGS sequence"/>
</dbReference>